<comment type="caution">
    <text evidence="6">The sequence shown here is derived from an EMBL/GenBank/DDBJ whole genome shotgun (WGS) entry which is preliminary data.</text>
</comment>
<organism evidence="6 7">
    <name type="scientific">Ancylobacter tetraedralis</name>
    <dbReference type="NCBI Taxonomy" id="217068"/>
    <lineage>
        <taxon>Bacteria</taxon>
        <taxon>Pseudomonadati</taxon>
        <taxon>Pseudomonadota</taxon>
        <taxon>Alphaproteobacteria</taxon>
        <taxon>Hyphomicrobiales</taxon>
        <taxon>Xanthobacteraceae</taxon>
        <taxon>Ancylobacter</taxon>
    </lineage>
</organism>
<evidence type="ECO:0000313" key="7">
    <source>
        <dbReference type="Proteomes" id="UP000533469"/>
    </source>
</evidence>
<dbReference type="GO" id="GO:0003677">
    <property type="term" value="F:DNA binding"/>
    <property type="evidence" value="ECO:0007669"/>
    <property type="project" value="UniProtKB-KW"/>
</dbReference>
<dbReference type="Gene3D" id="1.10.10.10">
    <property type="entry name" value="Winged helix-like DNA-binding domain superfamily/Winged helix DNA-binding domain"/>
    <property type="match status" value="1"/>
</dbReference>
<dbReference type="RefSeq" id="WP_343056292.1">
    <property type="nucleotide sequence ID" value="NZ_JACICD010000010.1"/>
</dbReference>
<keyword evidence="1" id="KW-0805">Transcription regulation</keyword>
<evidence type="ECO:0000256" key="4">
    <source>
        <dbReference type="SAM" id="MobiDB-lite"/>
    </source>
</evidence>
<evidence type="ECO:0000256" key="3">
    <source>
        <dbReference type="ARBA" id="ARBA00023163"/>
    </source>
</evidence>
<reference evidence="6 7" key="1">
    <citation type="submission" date="2020-08" db="EMBL/GenBank/DDBJ databases">
        <title>Genomic Encyclopedia of Type Strains, Phase IV (KMG-IV): sequencing the most valuable type-strain genomes for metagenomic binning, comparative biology and taxonomic classification.</title>
        <authorList>
            <person name="Goeker M."/>
        </authorList>
    </citation>
    <scope>NUCLEOTIDE SEQUENCE [LARGE SCALE GENOMIC DNA]</scope>
    <source>
        <strain evidence="6 7">DSM 5895</strain>
    </source>
</reference>
<dbReference type="PANTHER" id="PTHR33204:SF39">
    <property type="entry name" value="TRANSCRIPTIONAL REGULATORY PROTEIN"/>
    <property type="match status" value="1"/>
</dbReference>
<feature type="region of interest" description="Disordered" evidence="4">
    <location>
        <begin position="117"/>
        <end position="136"/>
    </location>
</feature>
<dbReference type="InterPro" id="IPR036388">
    <property type="entry name" value="WH-like_DNA-bd_sf"/>
</dbReference>
<feature type="domain" description="HTH hxlR-type" evidence="5">
    <location>
        <begin position="12"/>
        <end position="110"/>
    </location>
</feature>
<feature type="compositionally biased region" description="Polar residues" evidence="4">
    <location>
        <begin position="117"/>
        <end position="127"/>
    </location>
</feature>
<dbReference type="InterPro" id="IPR002577">
    <property type="entry name" value="HTH_HxlR"/>
</dbReference>
<proteinExistence type="predicted"/>
<dbReference type="EMBL" id="JACICD010000010">
    <property type="protein sequence ID" value="MBB3773361.1"/>
    <property type="molecule type" value="Genomic_DNA"/>
</dbReference>
<dbReference type="PROSITE" id="PS51118">
    <property type="entry name" value="HTH_HXLR"/>
    <property type="match status" value="1"/>
</dbReference>
<sequence length="136" mass="15224">MKIDKEALQQLCPTRDVLDRIGDRWSVLILSELEEGSRRFTVLRRAIPDISQRMLAQTLRHLEADGLVTRTVYPTIPPRVDYALTELGRSLMAPLRALVAWAEANHQAVRDARQRYASTVTDGSPSTARPIMAASA</sequence>
<evidence type="ECO:0000256" key="1">
    <source>
        <dbReference type="ARBA" id="ARBA00023015"/>
    </source>
</evidence>
<keyword evidence="3" id="KW-0804">Transcription</keyword>
<keyword evidence="7" id="KW-1185">Reference proteome</keyword>
<name>A0A839ZEV4_9HYPH</name>
<gene>
    <name evidence="6" type="ORF">FHS55_003996</name>
</gene>
<evidence type="ECO:0000256" key="2">
    <source>
        <dbReference type="ARBA" id="ARBA00023125"/>
    </source>
</evidence>
<dbReference type="InterPro" id="IPR036390">
    <property type="entry name" value="WH_DNA-bd_sf"/>
</dbReference>
<accession>A0A839ZEV4</accession>
<evidence type="ECO:0000313" key="6">
    <source>
        <dbReference type="EMBL" id="MBB3773361.1"/>
    </source>
</evidence>
<protein>
    <submittedName>
        <fullName evidence="6">DNA-binding HxlR family transcriptional regulator</fullName>
    </submittedName>
</protein>
<dbReference type="Pfam" id="PF01638">
    <property type="entry name" value="HxlR"/>
    <property type="match status" value="1"/>
</dbReference>
<dbReference type="AlphaFoldDB" id="A0A839ZEV4"/>
<keyword evidence="2 6" id="KW-0238">DNA-binding</keyword>
<dbReference type="SUPFAM" id="SSF46785">
    <property type="entry name" value="Winged helix' DNA-binding domain"/>
    <property type="match status" value="1"/>
</dbReference>
<dbReference type="PANTHER" id="PTHR33204">
    <property type="entry name" value="TRANSCRIPTIONAL REGULATOR, MARR FAMILY"/>
    <property type="match status" value="1"/>
</dbReference>
<evidence type="ECO:0000259" key="5">
    <source>
        <dbReference type="PROSITE" id="PS51118"/>
    </source>
</evidence>
<dbReference type="Proteomes" id="UP000533469">
    <property type="component" value="Unassembled WGS sequence"/>
</dbReference>